<keyword evidence="5 6" id="KW-0949">S-adenosyl-L-methionine</keyword>
<evidence type="ECO:0000313" key="8">
    <source>
        <dbReference type="EMBL" id="SDE71339.1"/>
    </source>
</evidence>
<dbReference type="PANTHER" id="PTHR43591:SF24">
    <property type="entry name" value="2-METHOXY-6-POLYPRENYL-1,4-BENZOQUINOL METHYLASE, MITOCHONDRIAL"/>
    <property type="match status" value="1"/>
</dbReference>
<comment type="function">
    <text evidence="6">Methyltransferase required for the conversion of demethylmenaquinol (DMKH2) to menaquinol (MKH2) and the conversion of 2-polyprenyl-6-methoxy-1,4-benzoquinol (DDMQH2) to 2-polyprenyl-3-methyl-6-methoxy-1,4-benzoquinol (DMQH2).</text>
</comment>
<comment type="pathway">
    <text evidence="6">Quinol/quinone metabolism; menaquinone biosynthesis; menaquinol from 1,4-dihydroxy-2-naphthoate: step 2/2.</text>
</comment>
<dbReference type="PROSITE" id="PS01183">
    <property type="entry name" value="UBIE_1"/>
    <property type="match status" value="1"/>
</dbReference>
<evidence type="ECO:0000256" key="2">
    <source>
        <dbReference type="ARBA" id="ARBA00022603"/>
    </source>
</evidence>
<keyword evidence="4 6" id="KW-0831">Ubiquinone biosynthesis</keyword>
<comment type="catalytic activity">
    <reaction evidence="6">
        <text>a 2-demethylmenaquinol + S-adenosyl-L-methionine = a menaquinol + S-adenosyl-L-homocysteine + H(+)</text>
        <dbReference type="Rhea" id="RHEA:42640"/>
        <dbReference type="Rhea" id="RHEA-COMP:9539"/>
        <dbReference type="Rhea" id="RHEA-COMP:9563"/>
        <dbReference type="ChEBI" id="CHEBI:15378"/>
        <dbReference type="ChEBI" id="CHEBI:18151"/>
        <dbReference type="ChEBI" id="CHEBI:55437"/>
        <dbReference type="ChEBI" id="CHEBI:57856"/>
        <dbReference type="ChEBI" id="CHEBI:59789"/>
        <dbReference type="EC" id="2.1.1.163"/>
    </reaction>
</comment>
<dbReference type="Pfam" id="PF01209">
    <property type="entry name" value="Ubie_methyltran"/>
    <property type="match status" value="1"/>
</dbReference>
<keyword evidence="2 6" id="KW-0489">Methyltransferase</keyword>
<dbReference type="PROSITE" id="PS51608">
    <property type="entry name" value="SAM_MT_UBIE"/>
    <property type="match status" value="1"/>
</dbReference>
<dbReference type="InterPro" id="IPR004033">
    <property type="entry name" value="UbiE/COQ5_MeTrFase"/>
</dbReference>
<dbReference type="CDD" id="cd02440">
    <property type="entry name" value="AdoMet_MTases"/>
    <property type="match status" value="1"/>
</dbReference>
<feature type="compositionally biased region" description="Polar residues" evidence="7">
    <location>
        <begin position="1"/>
        <end position="17"/>
    </location>
</feature>
<dbReference type="InterPro" id="IPR029063">
    <property type="entry name" value="SAM-dependent_MTases_sf"/>
</dbReference>
<dbReference type="GO" id="GO:0009060">
    <property type="term" value="P:aerobic respiration"/>
    <property type="evidence" value="ECO:0007669"/>
    <property type="project" value="UniProtKB-UniRule"/>
</dbReference>
<evidence type="ECO:0000256" key="3">
    <source>
        <dbReference type="ARBA" id="ARBA00022679"/>
    </source>
</evidence>
<evidence type="ECO:0000313" key="9">
    <source>
        <dbReference type="Proteomes" id="UP000199412"/>
    </source>
</evidence>
<keyword evidence="9" id="KW-1185">Reference proteome</keyword>
<dbReference type="EMBL" id="FNAP01000010">
    <property type="protein sequence ID" value="SDE71339.1"/>
    <property type="molecule type" value="Genomic_DNA"/>
</dbReference>
<dbReference type="InterPro" id="IPR023576">
    <property type="entry name" value="UbiE/COQ5_MeTrFase_CS"/>
</dbReference>
<dbReference type="GO" id="GO:0009234">
    <property type="term" value="P:menaquinone biosynthetic process"/>
    <property type="evidence" value="ECO:0007669"/>
    <property type="project" value="UniProtKB-UniRule"/>
</dbReference>
<feature type="binding site" evidence="6">
    <location>
        <position position="79"/>
    </location>
    <ligand>
        <name>S-adenosyl-L-methionine</name>
        <dbReference type="ChEBI" id="CHEBI:59789"/>
    </ligand>
</feature>
<feature type="binding site" evidence="6">
    <location>
        <position position="97"/>
    </location>
    <ligand>
        <name>S-adenosyl-L-methionine</name>
        <dbReference type="ChEBI" id="CHEBI:59789"/>
    </ligand>
</feature>
<comment type="similarity">
    <text evidence="6">Belongs to the class I-like SAM-binding methyltransferase superfamily. MenG/UbiE family.</text>
</comment>
<dbReference type="GO" id="GO:0008425">
    <property type="term" value="F:2-methoxy-6-polyprenyl-1,4-benzoquinol methyltransferase activity"/>
    <property type="evidence" value="ECO:0007669"/>
    <property type="project" value="UniProtKB-UniRule"/>
</dbReference>
<evidence type="ECO:0000256" key="1">
    <source>
        <dbReference type="ARBA" id="ARBA00022428"/>
    </source>
</evidence>
<dbReference type="SUPFAM" id="SSF53335">
    <property type="entry name" value="S-adenosyl-L-methionine-dependent methyltransferases"/>
    <property type="match status" value="1"/>
</dbReference>
<dbReference type="EC" id="2.1.1.163" evidence="6"/>
<gene>
    <name evidence="6" type="primary">ubiE</name>
    <name evidence="8" type="ORF">SAMN05421720_110131</name>
</gene>
<feature type="binding site" evidence="6">
    <location>
        <begin position="121"/>
        <end position="122"/>
    </location>
    <ligand>
        <name>S-adenosyl-L-methionine</name>
        <dbReference type="ChEBI" id="CHEBI:59789"/>
    </ligand>
</feature>
<evidence type="ECO:0000256" key="7">
    <source>
        <dbReference type="SAM" id="MobiDB-lite"/>
    </source>
</evidence>
<comment type="pathway">
    <text evidence="6">Cofactor biosynthesis; ubiquinone biosynthesis.</text>
</comment>
<dbReference type="UniPathway" id="UPA00079">
    <property type="reaction ID" value="UER00169"/>
</dbReference>
<dbReference type="PANTHER" id="PTHR43591">
    <property type="entry name" value="METHYLTRANSFERASE"/>
    <property type="match status" value="1"/>
</dbReference>
<keyword evidence="3 6" id="KW-0808">Transferase</keyword>
<comment type="catalytic activity">
    <reaction evidence="6">
        <text>a 2-methoxy-6-(all-trans-polyprenyl)benzene-1,4-diol + S-adenosyl-L-methionine = a 5-methoxy-2-methyl-3-(all-trans-polyprenyl)benzene-1,4-diol + S-adenosyl-L-homocysteine + H(+)</text>
        <dbReference type="Rhea" id="RHEA:28286"/>
        <dbReference type="Rhea" id="RHEA-COMP:10858"/>
        <dbReference type="Rhea" id="RHEA-COMP:10859"/>
        <dbReference type="ChEBI" id="CHEBI:15378"/>
        <dbReference type="ChEBI" id="CHEBI:57856"/>
        <dbReference type="ChEBI" id="CHEBI:59789"/>
        <dbReference type="ChEBI" id="CHEBI:84166"/>
        <dbReference type="ChEBI" id="CHEBI:84167"/>
        <dbReference type="EC" id="2.1.1.201"/>
    </reaction>
</comment>
<feature type="region of interest" description="Disordered" evidence="7">
    <location>
        <begin position="1"/>
        <end position="27"/>
    </location>
</feature>
<dbReference type="OrthoDB" id="9808140at2"/>
<evidence type="ECO:0000256" key="6">
    <source>
        <dbReference type="HAMAP-Rule" id="MF_01813"/>
    </source>
</evidence>
<dbReference type="EC" id="2.1.1.201" evidence="6"/>
<dbReference type="GO" id="GO:0043770">
    <property type="term" value="F:demethylmenaquinone methyltransferase activity"/>
    <property type="evidence" value="ECO:0007669"/>
    <property type="project" value="UniProtKB-UniRule"/>
</dbReference>
<keyword evidence="1 6" id="KW-0474">Menaquinone biosynthesis</keyword>
<evidence type="ECO:0000256" key="4">
    <source>
        <dbReference type="ARBA" id="ARBA00022688"/>
    </source>
</evidence>
<protein>
    <recommendedName>
        <fullName evidence="6">Ubiquinone/menaquinone biosynthesis C-methyltransferase UbiE</fullName>
        <ecNumber evidence="6">2.1.1.163</ecNumber>
        <ecNumber evidence="6">2.1.1.201</ecNumber>
    </recommendedName>
    <alternativeName>
        <fullName evidence="6">2-methoxy-6-polyprenyl-1,4-benzoquinol methylase</fullName>
    </alternativeName>
    <alternativeName>
        <fullName evidence="6">Demethylmenaquinone methyltransferase</fullName>
    </alternativeName>
</protein>
<dbReference type="STRING" id="69960.SAMN05421720_110131"/>
<dbReference type="AlphaFoldDB" id="A0A1G7F622"/>
<dbReference type="HAMAP" id="MF_01813">
    <property type="entry name" value="MenG_UbiE_methyltr"/>
    <property type="match status" value="1"/>
</dbReference>
<name>A0A1G7F622_9PROT</name>
<proteinExistence type="inferred from homology"/>
<accession>A0A1G7F622</accession>
<sequence>MRESQVTDQSPGSTGNGAETAHPQDPRRIRAMFDVVAPRYDLLNDLMSGGIHRLWKRRLRRLAGRPRGRGLALDLAGGTGDIGNALAASGWAVVVCDPSEGMMSKGRNRRAGPRLRWVCGDGETLPFADGTFDLVTIGFGLRNIQDRQRALAEMARVLAPGGLMLCLEFSQPAPLIAPAYGLWQEHGIPRLGAAVSGQPDAYRYLVRSIQAFPDQKTLADWMRQAGFTDVFYRNQFFGIAAIHGGRRPAATP</sequence>
<organism evidence="8 9">
    <name type="scientific">Rhodospira trueperi</name>
    <dbReference type="NCBI Taxonomy" id="69960"/>
    <lineage>
        <taxon>Bacteria</taxon>
        <taxon>Pseudomonadati</taxon>
        <taxon>Pseudomonadota</taxon>
        <taxon>Alphaproteobacteria</taxon>
        <taxon>Rhodospirillales</taxon>
        <taxon>Rhodospirillaceae</taxon>
        <taxon>Rhodospira</taxon>
    </lineage>
</organism>
<dbReference type="UniPathway" id="UPA00232"/>
<evidence type="ECO:0000256" key="5">
    <source>
        <dbReference type="ARBA" id="ARBA00022691"/>
    </source>
</evidence>
<dbReference type="Proteomes" id="UP000199412">
    <property type="component" value="Unassembled WGS sequence"/>
</dbReference>
<reference evidence="8 9" key="1">
    <citation type="submission" date="2016-10" db="EMBL/GenBank/DDBJ databases">
        <authorList>
            <person name="de Groot N.N."/>
        </authorList>
    </citation>
    <scope>NUCLEOTIDE SEQUENCE [LARGE SCALE GENOMIC DNA]</scope>
    <source>
        <strain evidence="8 9">ATCC 700224</strain>
    </source>
</reference>
<dbReference type="GO" id="GO:0032259">
    <property type="term" value="P:methylation"/>
    <property type="evidence" value="ECO:0007669"/>
    <property type="project" value="UniProtKB-KW"/>
</dbReference>
<dbReference type="Gene3D" id="3.40.50.150">
    <property type="entry name" value="Vaccinia Virus protein VP39"/>
    <property type="match status" value="1"/>
</dbReference>
<dbReference type="NCBIfam" id="TIGR01934">
    <property type="entry name" value="MenG_MenH_UbiE"/>
    <property type="match status" value="1"/>
</dbReference>
<comment type="caution">
    <text evidence="6">Lacks conserved residue(s) required for the propagation of feature annotation.</text>
</comment>